<comment type="caution">
    <text evidence="2">The sequence shown here is derived from an EMBL/GenBank/DDBJ whole genome shotgun (WGS) entry which is preliminary data.</text>
</comment>
<keyword evidence="3" id="KW-1185">Reference proteome</keyword>
<feature type="compositionally biased region" description="Polar residues" evidence="1">
    <location>
        <begin position="154"/>
        <end position="166"/>
    </location>
</feature>
<evidence type="ECO:0000313" key="2">
    <source>
        <dbReference type="EMBL" id="KAF0715941.1"/>
    </source>
</evidence>
<dbReference type="EMBL" id="VUJU01010083">
    <property type="protein sequence ID" value="KAF0715941.1"/>
    <property type="molecule type" value="Genomic_DNA"/>
</dbReference>
<proteinExistence type="predicted"/>
<dbReference type="Proteomes" id="UP000478052">
    <property type="component" value="Unassembled WGS sequence"/>
</dbReference>
<gene>
    <name evidence="2" type="ORF">FWK35_00032545</name>
</gene>
<evidence type="ECO:0000256" key="1">
    <source>
        <dbReference type="SAM" id="MobiDB-lite"/>
    </source>
</evidence>
<dbReference type="AlphaFoldDB" id="A0A6G0W2F3"/>
<feature type="compositionally biased region" description="Polar residues" evidence="1">
    <location>
        <begin position="176"/>
        <end position="187"/>
    </location>
</feature>
<organism evidence="2 3">
    <name type="scientific">Aphis craccivora</name>
    <name type="common">Cowpea aphid</name>
    <dbReference type="NCBI Taxonomy" id="307492"/>
    <lineage>
        <taxon>Eukaryota</taxon>
        <taxon>Metazoa</taxon>
        <taxon>Ecdysozoa</taxon>
        <taxon>Arthropoda</taxon>
        <taxon>Hexapoda</taxon>
        <taxon>Insecta</taxon>
        <taxon>Pterygota</taxon>
        <taxon>Neoptera</taxon>
        <taxon>Paraneoptera</taxon>
        <taxon>Hemiptera</taxon>
        <taxon>Sternorrhyncha</taxon>
        <taxon>Aphidomorpha</taxon>
        <taxon>Aphidoidea</taxon>
        <taxon>Aphididae</taxon>
        <taxon>Aphidini</taxon>
        <taxon>Aphis</taxon>
        <taxon>Aphis</taxon>
    </lineage>
</organism>
<accession>A0A6G0W2F3</accession>
<reference evidence="2 3" key="1">
    <citation type="submission" date="2019-08" db="EMBL/GenBank/DDBJ databases">
        <title>Whole genome of Aphis craccivora.</title>
        <authorList>
            <person name="Voronova N.V."/>
            <person name="Shulinski R.S."/>
            <person name="Bandarenka Y.V."/>
            <person name="Zhorov D.G."/>
            <person name="Warner D."/>
        </authorList>
    </citation>
    <scope>NUCLEOTIDE SEQUENCE [LARGE SCALE GENOMIC DNA]</scope>
    <source>
        <strain evidence="2">180601</strain>
        <tissue evidence="2">Whole Body</tissue>
    </source>
</reference>
<evidence type="ECO:0000313" key="3">
    <source>
        <dbReference type="Proteomes" id="UP000478052"/>
    </source>
</evidence>
<feature type="non-terminal residue" evidence="2">
    <location>
        <position position="1"/>
    </location>
</feature>
<feature type="region of interest" description="Disordered" evidence="1">
    <location>
        <begin position="1"/>
        <end position="23"/>
    </location>
</feature>
<protein>
    <submittedName>
        <fullName evidence="2">MATH and LRR domain-containing protein PFE0570w-like isoform X2</fullName>
    </submittedName>
</protein>
<name>A0A6G0W2F3_APHCR</name>
<sequence>IKCLDISHSPSDSLDDNEYSHESENDDLELNNIKSPNIFFNISSRAPLHPDVDLDTAFEDDILLQDEEVLIRSPTSHINISSRAPLHPDVDLDTAFEDDILLQDEELLINKRKRKFEDLPEQKEKPTKIRKLWNFMKYPFQKITSFSTSISENEPNISNFSLNNSEADGENEDTSTNETSQKYCKIM</sequence>
<feature type="region of interest" description="Disordered" evidence="1">
    <location>
        <begin position="154"/>
        <end position="187"/>
    </location>
</feature>